<comment type="caution">
    <text evidence="1">The sequence shown here is derived from an EMBL/GenBank/DDBJ whole genome shotgun (WGS) entry which is preliminary data.</text>
</comment>
<sequence length="130" mass="15298">MNNSIKFHVSYDGTARALFNTKEQAEKYCLVEEINDEMNGYKRKSWEEKLREENCASVQDWVEKNYTSSYSDLFNICEIEVSSAGQLVKIDNTEVDDFVENCYGFTLEDDLEEFNKAKQYLQKFYAECEN</sequence>
<reference evidence="1 2" key="2">
    <citation type="submission" date="2011-10" db="EMBL/GenBank/DDBJ databases">
        <title>The Genome Sequence of Simonsiella muelleri ATCC 29453.</title>
        <authorList>
            <consortium name="The Broad Institute Genome Sequencing Platform"/>
            <consortium name="The Broad Institute Genome Sequencing Center for Infectious Disease"/>
            <person name="Earl A."/>
            <person name="Ward D."/>
            <person name="Feldgarden M."/>
            <person name="Gevers D."/>
            <person name="Izard J."/>
            <person name="Baranova O.V."/>
            <person name="Blanton J.M."/>
            <person name="Tanner A.C."/>
            <person name="Dewhirst F."/>
            <person name="Young S.K."/>
            <person name="Zeng Q."/>
            <person name="Gargeya S."/>
            <person name="Fitzgerald M."/>
            <person name="Haas B."/>
            <person name="Abouelleil A."/>
            <person name="Alvarado L."/>
            <person name="Arachchi H.M."/>
            <person name="Berlin A."/>
            <person name="Brown A."/>
            <person name="Chapman S.B."/>
            <person name="Chen Z."/>
            <person name="Dunbar C."/>
            <person name="Freedman E."/>
            <person name="Gearin G."/>
            <person name="Goldberg J."/>
            <person name="Griggs A."/>
            <person name="Gujja S."/>
            <person name="Heiman D."/>
            <person name="Howarth C."/>
            <person name="Larson L."/>
            <person name="Lui A."/>
            <person name="MacDonald P.J.P."/>
            <person name="Montmayeur A."/>
            <person name="Murphy C."/>
            <person name="Neiman D."/>
            <person name="Pearson M."/>
            <person name="Priest M."/>
            <person name="Roberts A."/>
            <person name="Saif S."/>
            <person name="Shea T."/>
            <person name="Shenoy N."/>
            <person name="Sisk P."/>
            <person name="Stolte C."/>
            <person name="Sykes S."/>
            <person name="Wortman J."/>
            <person name="Nusbaum C."/>
            <person name="Birren B."/>
        </authorList>
    </citation>
    <scope>NUCLEOTIDE SEQUENCE [LARGE SCALE GENOMIC DNA]</scope>
    <source>
        <strain evidence="1 2">ATCC 29453</strain>
    </source>
</reference>
<dbReference type="Proteomes" id="UP000017813">
    <property type="component" value="Unassembled WGS sequence"/>
</dbReference>
<dbReference type="KEGG" id="smur:BWP33_08255"/>
<dbReference type="EMBL" id="ADCY02000035">
    <property type="protein sequence ID" value="EFG30468.1"/>
    <property type="molecule type" value="Genomic_DNA"/>
</dbReference>
<accession>V9H5N5</accession>
<evidence type="ECO:0007829" key="4">
    <source>
        <dbReference type="PDB" id="8JB9"/>
    </source>
</evidence>
<dbReference type="CDD" id="cd22803">
    <property type="entry name" value="AcrIIC5"/>
    <property type="match status" value="1"/>
</dbReference>
<protein>
    <submittedName>
        <fullName evidence="1">Uncharacterized protein</fullName>
    </submittedName>
</protein>
<reference evidence="3" key="3">
    <citation type="journal article" date="2023" name="Nucleic Acids Res.">
        <title>Anti-CRISPR AcrIIC5 is a dsDNA mimic that inhibits type II-C Cas9 effectors by blocking PAM recognition.</title>
        <authorList>
            <person name="Sun W."/>
            <person name="Zhao X."/>
            <person name="Wang J."/>
            <person name="Yang X."/>
            <person name="Cheng Z."/>
            <person name="Liu S."/>
            <person name="Wang J."/>
            <person name="Sheng G."/>
            <person name="Wang Y."/>
        </authorList>
    </citation>
    <scope>STRUCTURE BY ELECTRON MICROSCOPY (3.10 ANGSTROMS)</scope>
</reference>
<reference evidence="4" key="4">
    <citation type="journal article" date="2025" name="Structure">
        <title>Structural variants of AcrIIC5 inhibit Cas9 via divergent binding interfaces.</title>
        <authorList>
            <person name="Hong S.H."/>
            <person name="An S.Y."/>
            <person name="Park C."/>
            <person name="Kim Y."/>
            <person name="Kim E.H."/>
            <person name="Kim N.K."/>
            <person name="Suh J.Y."/>
        </authorList>
    </citation>
    <scope>STRUCTURE BY NMR</scope>
</reference>
<dbReference type="STRING" id="641147.HMPREF9021_01755"/>
<evidence type="ECO:0000313" key="1">
    <source>
        <dbReference type="EMBL" id="EFG30468.1"/>
    </source>
</evidence>
<keyword evidence="2" id="KW-1185">Reference proteome</keyword>
<dbReference type="PDB" id="8HJ4">
    <property type="method" value="EM"/>
    <property type="resolution" value="3.10 A"/>
    <property type="chains" value="C=1-130"/>
</dbReference>
<keyword evidence="3 4" id="KW-0002">3D-structure</keyword>
<dbReference type="RefSeq" id="WP_002642161.1">
    <property type="nucleotide sequence ID" value="NZ_CP019448.1"/>
</dbReference>
<organism evidence="1 2">
    <name type="scientific">Simonsiella muelleri ATCC 29453</name>
    <dbReference type="NCBI Taxonomy" id="641147"/>
    <lineage>
        <taxon>Bacteria</taxon>
        <taxon>Pseudomonadati</taxon>
        <taxon>Pseudomonadota</taxon>
        <taxon>Betaproteobacteria</taxon>
        <taxon>Neisseriales</taxon>
        <taxon>Neisseriaceae</taxon>
        <taxon>Simonsiella</taxon>
    </lineage>
</organism>
<gene>
    <name evidence="1" type="ORF">HMPREF9021_01755</name>
</gene>
<dbReference type="EMDB" id="EMD-34832"/>
<name>V9H5N5_9NEIS</name>
<evidence type="ECO:0007829" key="3">
    <source>
        <dbReference type="PDB" id="8HJ4"/>
    </source>
</evidence>
<dbReference type="HOGENOM" id="CLU_1936703_0_0_4"/>
<proteinExistence type="evidence at protein level"/>
<dbReference type="PDB" id="8JB9">
    <property type="method" value="NMR"/>
    <property type="chains" value="A=1-130"/>
</dbReference>
<evidence type="ECO:0000313" key="2">
    <source>
        <dbReference type="Proteomes" id="UP000017813"/>
    </source>
</evidence>
<dbReference type="SMR" id="V9H5N5"/>
<reference evidence="1 2" key="1">
    <citation type="submission" date="2010-03" db="EMBL/GenBank/DDBJ databases">
        <authorList>
            <consortium name="The Broad Institute Genome Sequencing Platform"/>
            <person name="Ward D."/>
            <person name="Earl A."/>
            <person name="Feldgarden M."/>
            <person name="Gevers D."/>
            <person name="Young S."/>
            <person name="Zeng Q."/>
            <person name="Koehrsen M."/>
            <person name="Alvarado L."/>
            <person name="Berlin A.M."/>
            <person name="Borenstein D."/>
            <person name="Chapman S.B."/>
            <person name="Chen Z."/>
            <person name="Engels R."/>
            <person name="Freedman E."/>
            <person name="Gellesch M."/>
            <person name="Goldberg J."/>
            <person name="Griggs A."/>
            <person name="Gujja S."/>
            <person name="Heilman E.R."/>
            <person name="Heiman D.I."/>
            <person name="Hepburn T.A."/>
            <person name="Howarth C."/>
            <person name="Jen D."/>
            <person name="Larson L."/>
            <person name="Mehta T."/>
            <person name="Park D."/>
            <person name="Pearson M."/>
            <person name="Richards J."/>
            <person name="Roberts A."/>
            <person name="Saif S."/>
            <person name="Shea T.D."/>
            <person name="Shenoy N."/>
            <person name="Sisk P."/>
            <person name="Stolte C."/>
            <person name="Sykes S.N."/>
            <person name="Walk T."/>
            <person name="White J."/>
            <person name="Yandava C."/>
            <person name="Izard J."/>
            <person name="Baranova O.V."/>
            <person name="Blanton J.M."/>
            <person name="Tanner A.C."/>
            <person name="Dewhirst F."/>
            <person name="Haas B."/>
            <person name="Nusbaum C."/>
            <person name="Birren B."/>
        </authorList>
    </citation>
    <scope>NUCLEOTIDE SEQUENCE [LARGE SCALE GENOMIC DNA]</scope>
    <source>
        <strain evidence="1 2">ATCC 29453</strain>
    </source>
</reference>
<dbReference type="AlphaFoldDB" id="V9H5N5"/>